<evidence type="ECO:0000313" key="2">
    <source>
        <dbReference type="Proteomes" id="UP000753908"/>
    </source>
</evidence>
<dbReference type="Proteomes" id="UP000753908">
    <property type="component" value="Unassembled WGS sequence"/>
</dbReference>
<organism evidence="1 2">
    <name type="scientific">Symplocastrum torsivum CPER-KK1</name>
    <dbReference type="NCBI Taxonomy" id="450513"/>
    <lineage>
        <taxon>Bacteria</taxon>
        <taxon>Bacillati</taxon>
        <taxon>Cyanobacteriota</taxon>
        <taxon>Cyanophyceae</taxon>
        <taxon>Oscillatoriophycideae</taxon>
        <taxon>Oscillatoriales</taxon>
        <taxon>Microcoleaceae</taxon>
        <taxon>Symplocastrum</taxon>
    </lineage>
</organism>
<name>A0A951PPL1_9CYAN</name>
<dbReference type="AlphaFoldDB" id="A0A951PPL1"/>
<accession>A0A951PPL1</accession>
<protein>
    <submittedName>
        <fullName evidence="1">Uncharacterized protein</fullName>
    </submittedName>
</protein>
<comment type="caution">
    <text evidence="1">The sequence shown here is derived from an EMBL/GenBank/DDBJ whole genome shotgun (WGS) entry which is preliminary data.</text>
</comment>
<proteinExistence type="predicted"/>
<reference evidence="1" key="2">
    <citation type="journal article" date="2022" name="Microbiol. Resour. Announc.">
        <title>Metagenome Sequencing to Explore Phylogenomics of Terrestrial Cyanobacteria.</title>
        <authorList>
            <person name="Ward R.D."/>
            <person name="Stajich J.E."/>
            <person name="Johansen J.R."/>
            <person name="Huntemann M."/>
            <person name="Clum A."/>
            <person name="Foster B."/>
            <person name="Foster B."/>
            <person name="Roux S."/>
            <person name="Palaniappan K."/>
            <person name="Varghese N."/>
            <person name="Mukherjee S."/>
            <person name="Reddy T.B.K."/>
            <person name="Daum C."/>
            <person name="Copeland A."/>
            <person name="Chen I.A."/>
            <person name="Ivanova N.N."/>
            <person name="Kyrpides N.C."/>
            <person name="Shapiro N."/>
            <person name="Eloe-Fadrosh E.A."/>
            <person name="Pietrasiak N."/>
        </authorList>
    </citation>
    <scope>NUCLEOTIDE SEQUENCE</scope>
    <source>
        <strain evidence="1">CPER-KK1</strain>
    </source>
</reference>
<reference evidence="1" key="1">
    <citation type="submission" date="2021-05" db="EMBL/GenBank/DDBJ databases">
        <authorList>
            <person name="Pietrasiak N."/>
            <person name="Ward R."/>
            <person name="Stajich J.E."/>
            <person name="Kurbessoian T."/>
        </authorList>
    </citation>
    <scope>NUCLEOTIDE SEQUENCE</scope>
    <source>
        <strain evidence="1">CPER-KK1</strain>
    </source>
</reference>
<sequence>MGQTRRDRDRFLLPHLKDFGLGRLGTFGRLLPAALIRRGPELEKTVRQLPVYRKVQQASEWSCAITPSEYQPKQRSL</sequence>
<dbReference type="EMBL" id="JAHHIF010000050">
    <property type="protein sequence ID" value="MBW4547900.1"/>
    <property type="molecule type" value="Genomic_DNA"/>
</dbReference>
<evidence type="ECO:0000313" key="1">
    <source>
        <dbReference type="EMBL" id="MBW4547900.1"/>
    </source>
</evidence>
<gene>
    <name evidence="1" type="ORF">KME25_26170</name>
</gene>